<feature type="compositionally biased region" description="Low complexity" evidence="1">
    <location>
        <begin position="137"/>
        <end position="150"/>
    </location>
</feature>
<dbReference type="KEGG" id="bco:Bcell_3094"/>
<evidence type="ECO:0000313" key="3">
    <source>
        <dbReference type="EMBL" id="ADU31337.1"/>
    </source>
</evidence>
<evidence type="ECO:0000256" key="1">
    <source>
        <dbReference type="SAM" id="MobiDB-lite"/>
    </source>
</evidence>
<dbReference type="OrthoDB" id="2964557at2"/>
<organism evidence="3 4">
    <name type="scientific">Evansella cellulosilytica (strain ATCC 21833 / DSM 2522 / FERM P-1141 / JCM 9156 / N-4)</name>
    <name type="common">Bacillus cellulosilyticus</name>
    <dbReference type="NCBI Taxonomy" id="649639"/>
    <lineage>
        <taxon>Bacteria</taxon>
        <taxon>Bacillati</taxon>
        <taxon>Bacillota</taxon>
        <taxon>Bacilli</taxon>
        <taxon>Bacillales</taxon>
        <taxon>Bacillaceae</taxon>
        <taxon>Evansella</taxon>
    </lineage>
</organism>
<accession>E6TZN1</accession>
<gene>
    <name evidence="3" type="ordered locus">Bcell_3094</name>
</gene>
<evidence type="ECO:0000313" key="4">
    <source>
        <dbReference type="Proteomes" id="UP000001401"/>
    </source>
</evidence>
<dbReference type="RefSeq" id="WP_013489668.1">
    <property type="nucleotide sequence ID" value="NC_014829.1"/>
</dbReference>
<dbReference type="AlphaFoldDB" id="E6TZN1"/>
<protein>
    <submittedName>
        <fullName evidence="3">Stage II sporulation protein B (Endospore development)</fullName>
    </submittedName>
</protein>
<keyword evidence="2" id="KW-1133">Transmembrane helix</keyword>
<evidence type="ECO:0000256" key="2">
    <source>
        <dbReference type="SAM" id="Phobius"/>
    </source>
</evidence>
<feature type="region of interest" description="Disordered" evidence="1">
    <location>
        <begin position="137"/>
        <end position="157"/>
    </location>
</feature>
<keyword evidence="4" id="KW-1185">Reference proteome</keyword>
<keyword evidence="2" id="KW-0812">Transmembrane</keyword>
<dbReference type="STRING" id="649639.Bcell_3094"/>
<dbReference type="eggNOG" id="ENOG50332DG">
    <property type="taxonomic scope" value="Bacteria"/>
</dbReference>
<sequence>MGKKNDVSIRLNGEEKEYYERKKDEFYTKTVDEVAAATEHTSDWVLFEHDNESKKEKNVIDFGDKRKKKHEPVEPFWDDGKSEKGPKLPPFGRKKKGRLHFSLRFMQDSLFISIISAIVVGSVFGYILLSMFTGEETSSNGSNGLSNGTTAPQDDGVPVAAIGDDEELTGVPTMEFFVVQQGAYSTMDKGDEVASSYSNDGLPAFLSDGGEELIYLYIGLGGDRDVTDKIADAYREKGEEPYVKSFAVLGEGKAATDEMIDFIENGITWMEDAASLSARAIAREEVSEQDVLDMIDLAKQWEESYKALTDEDMDEDIAELAEAWLKEGEPVYTLTSFSRSIAWDIQNTLLSTIHMYEQFVEEMN</sequence>
<keyword evidence="2" id="KW-0472">Membrane</keyword>
<feature type="region of interest" description="Disordered" evidence="1">
    <location>
        <begin position="58"/>
        <end position="91"/>
    </location>
</feature>
<reference evidence="3" key="1">
    <citation type="submission" date="2010-12" db="EMBL/GenBank/DDBJ databases">
        <title>Complete sequence of Bacillus cellulosilyticus DSM 2522.</title>
        <authorList>
            <consortium name="US DOE Joint Genome Institute"/>
            <person name="Lucas S."/>
            <person name="Copeland A."/>
            <person name="Lapidus A."/>
            <person name="Cheng J.-F."/>
            <person name="Bruce D."/>
            <person name="Goodwin L."/>
            <person name="Pitluck S."/>
            <person name="Chertkov O."/>
            <person name="Detter J.C."/>
            <person name="Han C."/>
            <person name="Tapia R."/>
            <person name="Land M."/>
            <person name="Hauser L."/>
            <person name="Jeffries C."/>
            <person name="Kyrpides N."/>
            <person name="Ivanova N."/>
            <person name="Mikhailova N."/>
            <person name="Brumm P."/>
            <person name="Mead D."/>
            <person name="Woyke T."/>
        </authorList>
    </citation>
    <scope>NUCLEOTIDE SEQUENCE [LARGE SCALE GENOMIC DNA]</scope>
    <source>
        <strain evidence="3">DSM 2522</strain>
    </source>
</reference>
<proteinExistence type="predicted"/>
<name>E6TZN1_EVAC2</name>
<dbReference type="Proteomes" id="UP000001401">
    <property type="component" value="Chromosome"/>
</dbReference>
<dbReference type="HOGENOM" id="CLU_724926_0_0_9"/>
<feature type="transmembrane region" description="Helical" evidence="2">
    <location>
        <begin position="110"/>
        <end position="132"/>
    </location>
</feature>
<dbReference type="EMBL" id="CP002394">
    <property type="protein sequence ID" value="ADU31337.1"/>
    <property type="molecule type" value="Genomic_DNA"/>
</dbReference>